<proteinExistence type="predicted"/>
<feature type="region of interest" description="Disordered" evidence="1">
    <location>
        <begin position="595"/>
        <end position="614"/>
    </location>
</feature>
<evidence type="ECO:0000313" key="3">
    <source>
        <dbReference type="Proteomes" id="UP001521222"/>
    </source>
</evidence>
<protein>
    <submittedName>
        <fullName evidence="2">Uncharacterized protein</fullName>
    </submittedName>
</protein>
<feature type="compositionally biased region" description="Acidic residues" evidence="1">
    <location>
        <begin position="52"/>
        <end position="70"/>
    </location>
</feature>
<feature type="region of interest" description="Disordered" evidence="1">
    <location>
        <begin position="1"/>
        <end position="184"/>
    </location>
</feature>
<keyword evidence="3" id="KW-1185">Reference proteome</keyword>
<feature type="region of interest" description="Disordered" evidence="1">
    <location>
        <begin position="548"/>
        <end position="584"/>
    </location>
</feature>
<evidence type="ECO:0000313" key="2">
    <source>
        <dbReference type="EMBL" id="KAL1610932.1"/>
    </source>
</evidence>
<dbReference type="EMBL" id="JAKIXB020000002">
    <property type="protein sequence ID" value="KAL1610932.1"/>
    <property type="molecule type" value="Genomic_DNA"/>
</dbReference>
<accession>A0ABR3S3X3</accession>
<feature type="compositionally biased region" description="Basic residues" evidence="1">
    <location>
        <begin position="171"/>
        <end position="182"/>
    </location>
</feature>
<feature type="compositionally biased region" description="Polar residues" evidence="1">
    <location>
        <begin position="1"/>
        <end position="15"/>
    </location>
</feature>
<evidence type="ECO:0000256" key="1">
    <source>
        <dbReference type="SAM" id="MobiDB-lite"/>
    </source>
</evidence>
<feature type="compositionally biased region" description="Basic and acidic residues" evidence="1">
    <location>
        <begin position="36"/>
        <end position="51"/>
    </location>
</feature>
<feature type="compositionally biased region" description="Acidic residues" evidence="1">
    <location>
        <begin position="78"/>
        <end position="87"/>
    </location>
</feature>
<feature type="compositionally biased region" description="Low complexity" evidence="1">
    <location>
        <begin position="694"/>
        <end position="748"/>
    </location>
</feature>
<gene>
    <name evidence="2" type="ORF">SLS59_000569</name>
</gene>
<reference evidence="2 3" key="1">
    <citation type="submission" date="2024-02" db="EMBL/GenBank/DDBJ databases">
        <title>De novo assembly and annotation of 12 fungi associated with fruit tree decline syndrome in Ontario, Canada.</title>
        <authorList>
            <person name="Sulman M."/>
            <person name="Ellouze W."/>
            <person name="Ilyukhin E."/>
        </authorList>
    </citation>
    <scope>NUCLEOTIDE SEQUENCE [LARGE SCALE GENOMIC DNA]</scope>
    <source>
        <strain evidence="2 3">M97-236</strain>
    </source>
</reference>
<feature type="compositionally biased region" description="Pro residues" evidence="1">
    <location>
        <begin position="552"/>
        <end position="563"/>
    </location>
</feature>
<feature type="compositionally biased region" description="Acidic residues" evidence="1">
    <location>
        <begin position="131"/>
        <end position="141"/>
    </location>
</feature>
<dbReference type="Proteomes" id="UP001521222">
    <property type="component" value="Unassembled WGS sequence"/>
</dbReference>
<feature type="compositionally biased region" description="Polar residues" evidence="1">
    <location>
        <begin position="107"/>
        <end position="122"/>
    </location>
</feature>
<feature type="compositionally biased region" description="Low complexity" evidence="1">
    <location>
        <begin position="146"/>
        <end position="164"/>
    </location>
</feature>
<sequence length="767" mass="84949">MAFNPDSRSIPTFNEQDNDRKANKTTDIFDDLFDDVDPHVLIEAQRSRTEAVESDDEDQNEDDSDSDDELSKEIMAGFEEDSNDEDDLSRTDQATTAVCAIFPPSLPQASTKDSVPSASATESIDEGPINDGDDSDQEFEDVPLHASTTAPSNSSPSQATASTTRIASPKRAGRPRKPPRTHNFHDLPIVRREDGIEVGYKEVPPPQESYAWVSDTHIPGDDPYFAKGCIRRMVFESDPVPMNQQYKVADGALKRAKNESGIEYLTAADKAYDWNRTRRGVTGATGQTLTDGKIPRHFVLKMGPPNGPIGEAYRAAVRLKSLISHYFYSRLAISHLTLEIEIPYHTIAGQGYFGTYIDKIRDLMEDKKVHGRLTVELESTAAQRYLDCDPSIFHPKCIDHEARWQLKVQDREYVWALLRPHISRPDHYDPNSDVNDGYADDLRQAKEIFLKSSMATEAEQKDHVNEAIKKVKSFISFVQCYEAWKGDILVPRADAAPVDEHTAFAQPMPKLSMAHGSIFAGQHSVTENLYDLQFNHAAAAPYALPLTSAPAPSSPPAPSPPNTSTPTPRFAPAPMANHRSRKARQTLLSAQVSQTHGPFGPVSPPVSPSRLPEIPTTSEGFAEWRGTAQPTLMPDIDPGTQASWYTPRPSPFRYASRADQHSTVMSFGSTLEQQACNTTPLLGQDTSEYHWRMQQEQGQHYQQQRQQQRQPPVAPASISAALSAPLSSPGSSVRSVAASLTTLTTSSLGKRRGDKEGDEREDKRSRK</sequence>
<comment type="caution">
    <text evidence="2">The sequence shown here is derived from an EMBL/GenBank/DDBJ whole genome shotgun (WGS) entry which is preliminary data.</text>
</comment>
<feature type="compositionally biased region" description="Basic and acidic residues" evidence="1">
    <location>
        <begin position="751"/>
        <end position="767"/>
    </location>
</feature>
<name>A0ABR3S3X3_9PLEO</name>
<feature type="region of interest" description="Disordered" evidence="1">
    <location>
        <begin position="694"/>
        <end position="767"/>
    </location>
</feature>
<organism evidence="2 3">
    <name type="scientific">Nothophoma quercina</name>
    <dbReference type="NCBI Taxonomy" id="749835"/>
    <lineage>
        <taxon>Eukaryota</taxon>
        <taxon>Fungi</taxon>
        <taxon>Dikarya</taxon>
        <taxon>Ascomycota</taxon>
        <taxon>Pezizomycotina</taxon>
        <taxon>Dothideomycetes</taxon>
        <taxon>Pleosporomycetidae</taxon>
        <taxon>Pleosporales</taxon>
        <taxon>Pleosporineae</taxon>
        <taxon>Didymellaceae</taxon>
        <taxon>Nothophoma</taxon>
    </lineage>
</organism>